<feature type="region of interest" description="Disordered" evidence="1">
    <location>
        <begin position="85"/>
        <end position="106"/>
    </location>
</feature>
<dbReference type="Proteomes" id="UP000015101">
    <property type="component" value="Unassembled WGS sequence"/>
</dbReference>
<reference evidence="2 4" key="2">
    <citation type="journal article" date="2013" name="Nature">
        <title>Insights into bilaterian evolution from three spiralian genomes.</title>
        <authorList>
            <person name="Simakov O."/>
            <person name="Marletaz F."/>
            <person name="Cho S.J."/>
            <person name="Edsinger-Gonzales E."/>
            <person name="Havlak P."/>
            <person name="Hellsten U."/>
            <person name="Kuo D.H."/>
            <person name="Larsson T."/>
            <person name="Lv J."/>
            <person name="Arendt D."/>
            <person name="Savage R."/>
            <person name="Osoegawa K."/>
            <person name="de Jong P."/>
            <person name="Grimwood J."/>
            <person name="Chapman J.A."/>
            <person name="Shapiro H."/>
            <person name="Aerts A."/>
            <person name="Otillar R.P."/>
            <person name="Terry A.Y."/>
            <person name="Boore J.L."/>
            <person name="Grigoriev I.V."/>
            <person name="Lindberg D.R."/>
            <person name="Seaver E.C."/>
            <person name="Weisblat D.A."/>
            <person name="Putnam N.H."/>
            <person name="Rokhsar D.S."/>
        </authorList>
    </citation>
    <scope>NUCLEOTIDE SEQUENCE</scope>
</reference>
<dbReference type="GeneID" id="20205881"/>
<sequence length="106" mass="12982">MSYSMNSVPFKSDESIKNNIIVKGACLDKYKKECQEYERRVRDLEPGKAYHPSVHFQNECAEKKLEEKRPIRDQLEKDVKRYQNEYDRRDRERRREEEKKRAVKKK</sequence>
<evidence type="ECO:0000313" key="2">
    <source>
        <dbReference type="EMBL" id="ESN99788.1"/>
    </source>
</evidence>
<evidence type="ECO:0000256" key="1">
    <source>
        <dbReference type="SAM" id="MobiDB-lite"/>
    </source>
</evidence>
<accession>T1FAN2</accession>
<dbReference type="AlphaFoldDB" id="T1FAN2"/>
<dbReference type="EMBL" id="KB097070">
    <property type="protein sequence ID" value="ESN99788.1"/>
    <property type="molecule type" value="Genomic_DNA"/>
</dbReference>
<dbReference type="EMBL" id="AMQM01005729">
    <property type="status" value="NOT_ANNOTATED_CDS"/>
    <property type="molecule type" value="Genomic_DNA"/>
</dbReference>
<feature type="compositionally biased region" description="Basic and acidic residues" evidence="1">
    <location>
        <begin position="85"/>
        <end position="100"/>
    </location>
</feature>
<organism evidence="3 4">
    <name type="scientific">Helobdella robusta</name>
    <name type="common">Californian leech</name>
    <dbReference type="NCBI Taxonomy" id="6412"/>
    <lineage>
        <taxon>Eukaryota</taxon>
        <taxon>Metazoa</taxon>
        <taxon>Spiralia</taxon>
        <taxon>Lophotrochozoa</taxon>
        <taxon>Annelida</taxon>
        <taxon>Clitellata</taxon>
        <taxon>Hirudinea</taxon>
        <taxon>Rhynchobdellida</taxon>
        <taxon>Glossiphoniidae</taxon>
        <taxon>Helobdella</taxon>
    </lineage>
</organism>
<dbReference type="CTD" id="20205881"/>
<dbReference type="EnsemblMetazoa" id="HelroT176554">
    <property type="protein sequence ID" value="HelroP176554"/>
    <property type="gene ID" value="HelroG176554"/>
</dbReference>
<dbReference type="HOGENOM" id="CLU_2226031_0_0_1"/>
<protein>
    <submittedName>
        <fullName evidence="2 3">Uncharacterized protein</fullName>
    </submittedName>
</protein>
<gene>
    <name evidence="3" type="primary">20205881</name>
    <name evidence="2" type="ORF">HELRODRAFT_176554</name>
</gene>
<dbReference type="RefSeq" id="XP_009022144.1">
    <property type="nucleotide sequence ID" value="XM_009023896.1"/>
</dbReference>
<dbReference type="KEGG" id="hro:HELRODRAFT_176554"/>
<reference evidence="4" key="1">
    <citation type="submission" date="2012-12" db="EMBL/GenBank/DDBJ databases">
        <authorList>
            <person name="Hellsten U."/>
            <person name="Grimwood J."/>
            <person name="Chapman J.A."/>
            <person name="Shapiro H."/>
            <person name="Aerts A."/>
            <person name="Otillar R.P."/>
            <person name="Terry A.Y."/>
            <person name="Boore J.L."/>
            <person name="Simakov O."/>
            <person name="Marletaz F."/>
            <person name="Cho S.-J."/>
            <person name="Edsinger-Gonzales E."/>
            <person name="Havlak P."/>
            <person name="Kuo D.-H."/>
            <person name="Larsson T."/>
            <person name="Lv J."/>
            <person name="Arendt D."/>
            <person name="Savage R."/>
            <person name="Osoegawa K."/>
            <person name="de Jong P."/>
            <person name="Lindberg D.R."/>
            <person name="Seaver E.C."/>
            <person name="Weisblat D.A."/>
            <person name="Putnam N.H."/>
            <person name="Grigoriev I.V."/>
            <person name="Rokhsar D.S."/>
        </authorList>
    </citation>
    <scope>NUCLEOTIDE SEQUENCE</scope>
</reference>
<evidence type="ECO:0000313" key="4">
    <source>
        <dbReference type="Proteomes" id="UP000015101"/>
    </source>
</evidence>
<proteinExistence type="predicted"/>
<reference evidence="3" key="3">
    <citation type="submission" date="2015-06" db="UniProtKB">
        <authorList>
            <consortium name="EnsemblMetazoa"/>
        </authorList>
    </citation>
    <scope>IDENTIFICATION</scope>
</reference>
<keyword evidence="4" id="KW-1185">Reference proteome</keyword>
<dbReference type="InParanoid" id="T1FAN2"/>
<name>T1FAN2_HELRO</name>
<evidence type="ECO:0000313" key="3">
    <source>
        <dbReference type="EnsemblMetazoa" id="HelroP176554"/>
    </source>
</evidence>